<proteinExistence type="inferred from homology"/>
<name>A0A8H6E2L5_PETAA</name>
<sequence length="534" mass="60442">MVPLDLGFPSMDAFTTQHPWVLSVGIMFPFLLLAAVMIDYLDLCRKRRALQGIPIVGEGNYWRRRFNRTPIAQDFNRLLQHAFDTYTKEQLPWAMPFFRDYMVVLPPKALKDYRGKTPENFSFLDSVNHAFGLDSSCPMTRDHVEAVQMSVSRNQSLGLMHNTIIDAIDHALGAAFQQEKDQEWHHFVAYEFIWPMMIGVATAYIIGPEFGRNPGYVQHCVDFCCQASEFRDLRGMFPETLRPLIWRFSRCGRDLQSTIASSKCQLMPEIRRRIASARAGKLAQSRHTLVDATIGIKMKKGEIGRDTALADEEKKVSGLAGDCLLSALEIAFPIAAYVVGMMNYAVAEPIYADVLRKEIRSALHSTGGEWPIDILDRMPRLESFARETVRCDTTSVFTATRRLQKPVRLDSIGRTLDRGNFVAVPAQWLHQSPDIYPEPDSFDGCRFYDPDTNSCHPRAATGDSNFLPFGYGAEMCPGRGLGMRQAQLAFAKILISFDVDSYPVRGVKTFNRVVGAAVTLDRELKLQWRRRNSS</sequence>
<dbReference type="InterPro" id="IPR002403">
    <property type="entry name" value="Cyt_P450_E_grp-IV"/>
</dbReference>
<feature type="transmembrane region" description="Helical" evidence="8">
    <location>
        <begin position="187"/>
        <end position="206"/>
    </location>
</feature>
<dbReference type="GO" id="GO:0005506">
    <property type="term" value="F:iron ion binding"/>
    <property type="evidence" value="ECO:0007669"/>
    <property type="project" value="InterPro"/>
</dbReference>
<keyword evidence="3 7" id="KW-0479">Metal-binding</keyword>
<comment type="caution">
    <text evidence="9">The sequence shown here is derived from an EMBL/GenBank/DDBJ whole genome shotgun (WGS) entry which is preliminary data.</text>
</comment>
<dbReference type="Proteomes" id="UP000541154">
    <property type="component" value="Unassembled WGS sequence"/>
</dbReference>
<dbReference type="GO" id="GO:0016705">
    <property type="term" value="F:oxidoreductase activity, acting on paired donors, with incorporation or reduction of molecular oxygen"/>
    <property type="evidence" value="ECO:0007669"/>
    <property type="project" value="InterPro"/>
</dbReference>
<keyword evidence="6" id="KW-0503">Monooxygenase</keyword>
<keyword evidence="7" id="KW-0349">Heme</keyword>
<dbReference type="GO" id="GO:0020037">
    <property type="term" value="F:heme binding"/>
    <property type="evidence" value="ECO:0007669"/>
    <property type="project" value="InterPro"/>
</dbReference>
<feature type="transmembrane region" description="Helical" evidence="8">
    <location>
        <begin position="20"/>
        <end position="41"/>
    </location>
</feature>
<dbReference type="GO" id="GO:0019748">
    <property type="term" value="P:secondary metabolic process"/>
    <property type="evidence" value="ECO:0007669"/>
    <property type="project" value="UniProtKB-ARBA"/>
</dbReference>
<dbReference type="Gene3D" id="1.10.630.10">
    <property type="entry name" value="Cytochrome P450"/>
    <property type="match status" value="1"/>
</dbReference>
<dbReference type="PANTHER" id="PTHR46206">
    <property type="entry name" value="CYTOCHROME P450"/>
    <property type="match status" value="1"/>
</dbReference>
<comment type="cofactor">
    <cofactor evidence="1 7">
        <name>heme</name>
        <dbReference type="ChEBI" id="CHEBI:30413"/>
    </cofactor>
</comment>
<keyword evidence="5 7" id="KW-0408">Iron</keyword>
<dbReference type="PANTHER" id="PTHR46206:SF4">
    <property type="entry name" value="P450, PUTATIVE (EUROFUNG)-RELATED"/>
    <property type="match status" value="1"/>
</dbReference>
<dbReference type="SUPFAM" id="SSF48264">
    <property type="entry name" value="Cytochrome P450"/>
    <property type="match status" value="1"/>
</dbReference>
<dbReference type="AlphaFoldDB" id="A0A8H6E2L5"/>
<dbReference type="EMBL" id="SPNV01000276">
    <property type="protein sequence ID" value="KAF5857102.1"/>
    <property type="molecule type" value="Genomic_DNA"/>
</dbReference>
<keyword evidence="8" id="KW-0472">Membrane</keyword>
<protein>
    <recommendedName>
        <fullName evidence="11">Cytochrome P450</fullName>
    </recommendedName>
</protein>
<evidence type="ECO:0000313" key="10">
    <source>
        <dbReference type="Proteomes" id="UP000541154"/>
    </source>
</evidence>
<dbReference type="CDD" id="cd11041">
    <property type="entry name" value="CYP503A1-like"/>
    <property type="match status" value="1"/>
</dbReference>
<dbReference type="InterPro" id="IPR036396">
    <property type="entry name" value="Cyt_P450_sf"/>
</dbReference>
<keyword evidence="4" id="KW-0560">Oxidoreductase</keyword>
<evidence type="ECO:0008006" key="11">
    <source>
        <dbReference type="Google" id="ProtNLM"/>
    </source>
</evidence>
<keyword evidence="8" id="KW-1133">Transmembrane helix</keyword>
<evidence type="ECO:0000256" key="2">
    <source>
        <dbReference type="ARBA" id="ARBA00010617"/>
    </source>
</evidence>
<dbReference type="GO" id="GO:0004497">
    <property type="term" value="F:monooxygenase activity"/>
    <property type="evidence" value="ECO:0007669"/>
    <property type="project" value="UniProtKB-KW"/>
</dbReference>
<keyword evidence="10" id="KW-1185">Reference proteome</keyword>
<evidence type="ECO:0000256" key="4">
    <source>
        <dbReference type="ARBA" id="ARBA00023002"/>
    </source>
</evidence>
<reference evidence="9 10" key="1">
    <citation type="submission" date="2019-04" db="EMBL/GenBank/DDBJ databases">
        <title>Aspergillus burnettii sp. nov., novel species from soil in southeast Queensland.</title>
        <authorList>
            <person name="Gilchrist C.L.M."/>
            <person name="Pitt J.I."/>
            <person name="Lange L."/>
            <person name="Lacey H.J."/>
            <person name="Vuong D."/>
            <person name="Midgley D.J."/>
            <person name="Greenfield P."/>
            <person name="Bradbury M."/>
            <person name="Lacey E."/>
            <person name="Busk P.K."/>
            <person name="Pilgaard B."/>
            <person name="Chooi Y.H."/>
            <person name="Piggott A.M."/>
        </authorList>
    </citation>
    <scope>NUCLEOTIDE SEQUENCE [LARGE SCALE GENOMIC DNA]</scope>
    <source>
        <strain evidence="9 10">FRR 5400</strain>
    </source>
</reference>
<evidence type="ECO:0000256" key="5">
    <source>
        <dbReference type="ARBA" id="ARBA00023004"/>
    </source>
</evidence>
<dbReference type="InterPro" id="IPR001128">
    <property type="entry name" value="Cyt_P450"/>
</dbReference>
<dbReference type="PRINTS" id="PR00465">
    <property type="entry name" value="EP450IV"/>
</dbReference>
<evidence type="ECO:0000256" key="3">
    <source>
        <dbReference type="ARBA" id="ARBA00022723"/>
    </source>
</evidence>
<organism evidence="9 10">
    <name type="scientific">Petromyces alliaceus</name>
    <name type="common">Aspergillus alliaceus</name>
    <dbReference type="NCBI Taxonomy" id="209559"/>
    <lineage>
        <taxon>Eukaryota</taxon>
        <taxon>Fungi</taxon>
        <taxon>Dikarya</taxon>
        <taxon>Ascomycota</taxon>
        <taxon>Pezizomycotina</taxon>
        <taxon>Eurotiomycetes</taxon>
        <taxon>Eurotiomycetidae</taxon>
        <taxon>Eurotiales</taxon>
        <taxon>Aspergillaceae</taxon>
        <taxon>Aspergillus</taxon>
        <taxon>Aspergillus subgen. Circumdati</taxon>
    </lineage>
</organism>
<feature type="binding site" description="axial binding residue" evidence="7">
    <location>
        <position position="476"/>
    </location>
    <ligand>
        <name>heme</name>
        <dbReference type="ChEBI" id="CHEBI:30413"/>
    </ligand>
    <ligandPart>
        <name>Fe</name>
        <dbReference type="ChEBI" id="CHEBI:18248"/>
    </ligandPart>
</feature>
<evidence type="ECO:0000313" key="9">
    <source>
        <dbReference type="EMBL" id="KAF5857102.1"/>
    </source>
</evidence>
<accession>A0A8H6E2L5</accession>
<evidence type="ECO:0000256" key="8">
    <source>
        <dbReference type="SAM" id="Phobius"/>
    </source>
</evidence>
<comment type="similarity">
    <text evidence="2">Belongs to the cytochrome P450 family.</text>
</comment>
<gene>
    <name evidence="9" type="ORF">ETB97_006246</name>
</gene>
<evidence type="ECO:0000256" key="1">
    <source>
        <dbReference type="ARBA" id="ARBA00001971"/>
    </source>
</evidence>
<evidence type="ECO:0000256" key="7">
    <source>
        <dbReference type="PIRSR" id="PIRSR602403-1"/>
    </source>
</evidence>
<keyword evidence="8" id="KW-0812">Transmembrane</keyword>
<dbReference type="Pfam" id="PF00067">
    <property type="entry name" value="p450"/>
    <property type="match status" value="1"/>
</dbReference>
<evidence type="ECO:0000256" key="6">
    <source>
        <dbReference type="ARBA" id="ARBA00023033"/>
    </source>
</evidence>